<sequence length="229" mass="25500">MCRLLDEKLSDLHRCTNLNTVKQIKAQVLKHNLLQDPYVAPKLVTAFSVSHHLPFAINLFNLVTNPNAHLYNTLVRAQAQNNAHPSVAFETFFQMQRNGVFPDSFTYTCLLKEFDSSNCCCTMQMIHAHMVKFGLLGNDIFVPNSLIDSYCKCGSAEIDAATRLFLEMEERDVVTWNSVIGGLVRGGGELGKAYEVFDEMPESIVVRIKPVSLQSHGDKGSTVGSEVES</sequence>
<gene>
    <name evidence="3" type="ORF">PIB30_055896</name>
</gene>
<feature type="repeat" description="PPR" evidence="2">
    <location>
        <begin position="139"/>
        <end position="171"/>
    </location>
</feature>
<name>A0ABU6ZHW7_9FABA</name>
<reference evidence="3 4" key="1">
    <citation type="journal article" date="2023" name="Plants (Basel)">
        <title>Bridging the Gap: Combining Genomics and Transcriptomics Approaches to Understand Stylosanthes scabra, an Orphan Legume from the Brazilian Caatinga.</title>
        <authorList>
            <person name="Ferreira-Neto J.R.C."/>
            <person name="da Silva M.D."/>
            <person name="Binneck E."/>
            <person name="de Melo N.F."/>
            <person name="da Silva R.H."/>
            <person name="de Melo A.L.T.M."/>
            <person name="Pandolfi V."/>
            <person name="Bustamante F.O."/>
            <person name="Brasileiro-Vidal A.C."/>
            <person name="Benko-Iseppon A.M."/>
        </authorList>
    </citation>
    <scope>NUCLEOTIDE SEQUENCE [LARGE SCALE GENOMIC DNA]</scope>
    <source>
        <tissue evidence="3">Leaves</tissue>
    </source>
</reference>
<proteinExistence type="predicted"/>
<dbReference type="Pfam" id="PF01535">
    <property type="entry name" value="PPR"/>
    <property type="match status" value="2"/>
</dbReference>
<comment type="caution">
    <text evidence="3">The sequence shown here is derived from an EMBL/GenBank/DDBJ whole genome shotgun (WGS) entry which is preliminary data.</text>
</comment>
<evidence type="ECO:0000313" key="4">
    <source>
        <dbReference type="Proteomes" id="UP001341840"/>
    </source>
</evidence>
<evidence type="ECO:0008006" key="5">
    <source>
        <dbReference type="Google" id="ProtNLM"/>
    </source>
</evidence>
<dbReference type="Gene3D" id="1.25.40.10">
    <property type="entry name" value="Tetratricopeptide repeat domain"/>
    <property type="match status" value="2"/>
</dbReference>
<dbReference type="Proteomes" id="UP001341840">
    <property type="component" value="Unassembled WGS sequence"/>
</dbReference>
<dbReference type="NCBIfam" id="TIGR00756">
    <property type="entry name" value="PPR"/>
    <property type="match status" value="1"/>
</dbReference>
<dbReference type="Pfam" id="PF13041">
    <property type="entry name" value="PPR_2"/>
    <property type="match status" value="1"/>
</dbReference>
<evidence type="ECO:0000256" key="2">
    <source>
        <dbReference type="PROSITE-ProRule" id="PRU00708"/>
    </source>
</evidence>
<feature type="repeat" description="PPR" evidence="2">
    <location>
        <begin position="172"/>
        <end position="203"/>
    </location>
</feature>
<evidence type="ECO:0000313" key="3">
    <source>
        <dbReference type="EMBL" id="MED6221553.1"/>
    </source>
</evidence>
<organism evidence="3 4">
    <name type="scientific">Stylosanthes scabra</name>
    <dbReference type="NCBI Taxonomy" id="79078"/>
    <lineage>
        <taxon>Eukaryota</taxon>
        <taxon>Viridiplantae</taxon>
        <taxon>Streptophyta</taxon>
        <taxon>Embryophyta</taxon>
        <taxon>Tracheophyta</taxon>
        <taxon>Spermatophyta</taxon>
        <taxon>Magnoliopsida</taxon>
        <taxon>eudicotyledons</taxon>
        <taxon>Gunneridae</taxon>
        <taxon>Pentapetalae</taxon>
        <taxon>rosids</taxon>
        <taxon>fabids</taxon>
        <taxon>Fabales</taxon>
        <taxon>Fabaceae</taxon>
        <taxon>Papilionoideae</taxon>
        <taxon>50 kb inversion clade</taxon>
        <taxon>dalbergioids sensu lato</taxon>
        <taxon>Dalbergieae</taxon>
        <taxon>Pterocarpus clade</taxon>
        <taxon>Stylosanthes</taxon>
    </lineage>
</organism>
<dbReference type="InterPro" id="IPR046960">
    <property type="entry name" value="PPR_At4g14850-like_plant"/>
</dbReference>
<dbReference type="PANTHER" id="PTHR47926">
    <property type="entry name" value="PENTATRICOPEPTIDE REPEAT-CONTAINING PROTEIN"/>
    <property type="match status" value="1"/>
</dbReference>
<accession>A0ABU6ZHW7</accession>
<feature type="repeat" description="PPR" evidence="2">
    <location>
        <begin position="67"/>
        <end position="102"/>
    </location>
</feature>
<dbReference type="PROSITE" id="PS51375">
    <property type="entry name" value="PPR"/>
    <property type="match status" value="3"/>
</dbReference>
<evidence type="ECO:0000256" key="1">
    <source>
        <dbReference type="ARBA" id="ARBA00022737"/>
    </source>
</evidence>
<dbReference type="InterPro" id="IPR002885">
    <property type="entry name" value="PPR_rpt"/>
</dbReference>
<dbReference type="InterPro" id="IPR011990">
    <property type="entry name" value="TPR-like_helical_dom_sf"/>
</dbReference>
<protein>
    <recommendedName>
        <fullName evidence="5">Pentatricopeptide repeat-containing protein</fullName>
    </recommendedName>
</protein>
<dbReference type="PANTHER" id="PTHR47926:SF413">
    <property type="entry name" value="REPEAT (TPR)-LIKE SUPERFAMILY PROTEIN, PUTATIVE-RELATED"/>
    <property type="match status" value="1"/>
</dbReference>
<keyword evidence="1" id="KW-0677">Repeat</keyword>
<dbReference type="EMBL" id="JASCZI010272301">
    <property type="protein sequence ID" value="MED6221553.1"/>
    <property type="molecule type" value="Genomic_DNA"/>
</dbReference>
<keyword evidence="4" id="KW-1185">Reference proteome</keyword>